<reference evidence="1 2" key="1">
    <citation type="submission" date="2019-08" db="EMBL/GenBank/DDBJ databases">
        <title>Bacillus genomes from the desert of Cuatro Cienegas, Coahuila.</title>
        <authorList>
            <person name="Olmedo-Alvarez G."/>
        </authorList>
    </citation>
    <scope>NUCLEOTIDE SEQUENCE [LARGE SCALE GENOMIC DNA]</scope>
    <source>
        <strain evidence="1 2">CH108_3D</strain>
    </source>
</reference>
<dbReference type="RefSeq" id="WP_148984392.1">
    <property type="nucleotide sequence ID" value="NZ_JBNILK010000001.1"/>
</dbReference>
<dbReference type="Proteomes" id="UP000322997">
    <property type="component" value="Unassembled WGS sequence"/>
</dbReference>
<protein>
    <submittedName>
        <fullName evidence="1">Uncharacterized protein</fullName>
    </submittedName>
</protein>
<proteinExistence type="predicted"/>
<name>A0A5D4S2H0_9BACI</name>
<comment type="caution">
    <text evidence="1">The sequence shown here is derived from an EMBL/GenBank/DDBJ whole genome shotgun (WGS) entry which is preliminary data.</text>
</comment>
<evidence type="ECO:0000313" key="1">
    <source>
        <dbReference type="EMBL" id="TYS56358.1"/>
    </source>
</evidence>
<sequence length="107" mass="12345">MKTLRKYPVISVTGNEYFVKIQSIKCELVTVDIFVKSKGWFKKERFKAVFRGGLFYGGTYDPEKWDFDFVRIAKDAVGNYEESKAEKLASVKAKADGILNFEKWNGE</sequence>
<dbReference type="AlphaFoldDB" id="A0A5D4S2H0"/>
<dbReference type="EMBL" id="VTEQ01000001">
    <property type="protein sequence ID" value="TYS56358.1"/>
    <property type="molecule type" value="Genomic_DNA"/>
</dbReference>
<organism evidence="1 2">
    <name type="scientific">Rossellomorea marisflavi</name>
    <dbReference type="NCBI Taxonomy" id="189381"/>
    <lineage>
        <taxon>Bacteria</taxon>
        <taxon>Bacillati</taxon>
        <taxon>Bacillota</taxon>
        <taxon>Bacilli</taxon>
        <taxon>Bacillales</taxon>
        <taxon>Bacillaceae</taxon>
        <taxon>Rossellomorea</taxon>
    </lineage>
</organism>
<gene>
    <name evidence="1" type="ORF">FZC83_01950</name>
</gene>
<accession>A0A5D4S2H0</accession>
<evidence type="ECO:0000313" key="2">
    <source>
        <dbReference type="Proteomes" id="UP000322997"/>
    </source>
</evidence>